<dbReference type="Gene3D" id="3.30.160.380">
    <property type="entry name" value="Dicer dimerisation domain"/>
    <property type="match status" value="1"/>
</dbReference>
<name>A0A8J5GC15_ZINOF</name>
<accession>A0A8J5GC15</accession>
<feature type="region of interest" description="Disordered" evidence="2">
    <location>
        <begin position="1"/>
        <end position="20"/>
    </location>
</feature>
<sequence>MKTARDSAARELGGEEKERKKACCRVSGERQVAGSGRRYADAGVRRGRERRDRFFIPKSIFQLFEKDGLHGCSLTLPPNAAFQKIVGPRTCSSNLAKQLVGLDACKKKLHELGALSDRLLPFYKDSQETKFAGSNESTTGAGTTKRKELHGMERVRALHGTWAHEPDGITLNAYRIHFVCDQGKDSYSDFVMLLDSSLDDDIASEEIKLYLTPNKIVTSVISSCGKIDLIAEEVL</sequence>
<dbReference type="EMBL" id="JACMSC010000011">
    <property type="protein sequence ID" value="KAG6500179.1"/>
    <property type="molecule type" value="Genomic_DNA"/>
</dbReference>
<proteinExistence type="predicted"/>
<dbReference type="GO" id="GO:0005634">
    <property type="term" value="C:nucleus"/>
    <property type="evidence" value="ECO:0007669"/>
    <property type="project" value="TreeGrafter"/>
</dbReference>
<reference evidence="4 5" key="1">
    <citation type="submission" date="2020-08" db="EMBL/GenBank/DDBJ databases">
        <title>Plant Genome Project.</title>
        <authorList>
            <person name="Zhang R.-G."/>
        </authorList>
    </citation>
    <scope>NUCLEOTIDE SEQUENCE [LARGE SCALE GENOMIC DNA]</scope>
    <source>
        <tissue evidence="4">Rhizome</tissue>
    </source>
</reference>
<evidence type="ECO:0000313" key="5">
    <source>
        <dbReference type="Proteomes" id="UP000734854"/>
    </source>
</evidence>
<dbReference type="InterPro" id="IPR005034">
    <property type="entry name" value="Dicer_dimerisation"/>
</dbReference>
<feature type="domain" description="Dicer dsRNA-binding fold" evidence="3">
    <location>
        <begin position="51"/>
        <end position="125"/>
    </location>
</feature>
<dbReference type="Pfam" id="PF03368">
    <property type="entry name" value="Dicer_dimer"/>
    <property type="match status" value="1"/>
</dbReference>
<dbReference type="PANTHER" id="PTHR14950">
    <property type="entry name" value="DICER-RELATED"/>
    <property type="match status" value="1"/>
</dbReference>
<evidence type="ECO:0000313" key="4">
    <source>
        <dbReference type="EMBL" id="KAG6500179.1"/>
    </source>
</evidence>
<dbReference type="InterPro" id="IPR038248">
    <property type="entry name" value="Dicer_dimer_sf"/>
</dbReference>
<dbReference type="Proteomes" id="UP000734854">
    <property type="component" value="Unassembled WGS sequence"/>
</dbReference>
<comment type="caution">
    <text evidence="4">The sequence shown here is derived from an EMBL/GenBank/DDBJ whole genome shotgun (WGS) entry which is preliminary data.</text>
</comment>
<dbReference type="AlphaFoldDB" id="A0A8J5GC15"/>
<dbReference type="GO" id="GO:0004525">
    <property type="term" value="F:ribonuclease III activity"/>
    <property type="evidence" value="ECO:0007669"/>
    <property type="project" value="TreeGrafter"/>
</dbReference>
<evidence type="ECO:0000256" key="1">
    <source>
        <dbReference type="ARBA" id="ARBA00022801"/>
    </source>
</evidence>
<dbReference type="GO" id="GO:0030422">
    <property type="term" value="P:siRNA processing"/>
    <property type="evidence" value="ECO:0007669"/>
    <property type="project" value="TreeGrafter"/>
</dbReference>
<keyword evidence="1" id="KW-0378">Hydrolase</keyword>
<dbReference type="GO" id="GO:0003723">
    <property type="term" value="F:RNA binding"/>
    <property type="evidence" value="ECO:0007669"/>
    <property type="project" value="TreeGrafter"/>
</dbReference>
<organism evidence="4 5">
    <name type="scientific">Zingiber officinale</name>
    <name type="common">Ginger</name>
    <name type="synonym">Amomum zingiber</name>
    <dbReference type="NCBI Taxonomy" id="94328"/>
    <lineage>
        <taxon>Eukaryota</taxon>
        <taxon>Viridiplantae</taxon>
        <taxon>Streptophyta</taxon>
        <taxon>Embryophyta</taxon>
        <taxon>Tracheophyta</taxon>
        <taxon>Spermatophyta</taxon>
        <taxon>Magnoliopsida</taxon>
        <taxon>Liliopsida</taxon>
        <taxon>Zingiberales</taxon>
        <taxon>Zingiberaceae</taxon>
        <taxon>Zingiber</taxon>
    </lineage>
</organism>
<dbReference type="PANTHER" id="PTHR14950:SF46">
    <property type="entry name" value="ENDORIBONUCLEASE DICER HOMOLOG 3"/>
    <property type="match status" value="1"/>
</dbReference>
<gene>
    <name evidence="4" type="ORF">ZIOFF_040019</name>
</gene>
<evidence type="ECO:0000256" key="2">
    <source>
        <dbReference type="SAM" id="MobiDB-lite"/>
    </source>
</evidence>
<dbReference type="GO" id="GO:0005737">
    <property type="term" value="C:cytoplasm"/>
    <property type="evidence" value="ECO:0007669"/>
    <property type="project" value="TreeGrafter"/>
</dbReference>
<keyword evidence="5" id="KW-1185">Reference proteome</keyword>
<protein>
    <recommendedName>
        <fullName evidence="3">Dicer dsRNA-binding fold domain-containing protein</fullName>
    </recommendedName>
</protein>
<evidence type="ECO:0000259" key="3">
    <source>
        <dbReference type="Pfam" id="PF03368"/>
    </source>
</evidence>